<comment type="caution">
    <text evidence="2">The sequence shown here is derived from an EMBL/GenBank/DDBJ whole genome shotgun (WGS) entry which is preliminary data.</text>
</comment>
<feature type="transmembrane region" description="Helical" evidence="1">
    <location>
        <begin position="42"/>
        <end position="61"/>
    </location>
</feature>
<sequence>MPFRNAQGTTTQQQEAASATVSLAKQINNFISASKRVTINKYILTGVIILLTIISVIIAIINK</sequence>
<organism evidence="2 3">
    <name type="scientific">Candidatus Komeilibacteria bacterium CG_4_9_14_0_8_um_filter_36_9</name>
    <dbReference type="NCBI Taxonomy" id="1974473"/>
    <lineage>
        <taxon>Bacteria</taxon>
        <taxon>Candidatus Komeiliibacteriota</taxon>
    </lineage>
</organism>
<proteinExistence type="predicted"/>
<accession>A0A2M8DS02</accession>
<evidence type="ECO:0000256" key="1">
    <source>
        <dbReference type="SAM" id="Phobius"/>
    </source>
</evidence>
<name>A0A2M8DS02_9BACT</name>
<evidence type="ECO:0000313" key="2">
    <source>
        <dbReference type="EMBL" id="PJC02139.1"/>
    </source>
</evidence>
<keyword evidence="1" id="KW-1133">Transmembrane helix</keyword>
<keyword evidence="1" id="KW-0812">Transmembrane</keyword>
<reference evidence="3" key="1">
    <citation type="submission" date="2017-09" db="EMBL/GenBank/DDBJ databases">
        <title>Depth-based differentiation of microbial function through sediment-hosted aquifers and enrichment of novel symbionts in the deep terrestrial subsurface.</title>
        <authorList>
            <person name="Probst A.J."/>
            <person name="Ladd B."/>
            <person name="Jarett J.K."/>
            <person name="Geller-Mcgrath D.E."/>
            <person name="Sieber C.M.K."/>
            <person name="Emerson J.B."/>
            <person name="Anantharaman K."/>
            <person name="Thomas B.C."/>
            <person name="Malmstrom R."/>
            <person name="Stieglmeier M."/>
            <person name="Klingl A."/>
            <person name="Woyke T."/>
            <person name="Ryan C.M."/>
            <person name="Banfield J.F."/>
        </authorList>
    </citation>
    <scope>NUCLEOTIDE SEQUENCE [LARGE SCALE GENOMIC DNA]</scope>
</reference>
<dbReference type="Proteomes" id="UP000230136">
    <property type="component" value="Unassembled WGS sequence"/>
</dbReference>
<gene>
    <name evidence="2" type="ORF">CO073_01045</name>
</gene>
<protein>
    <submittedName>
        <fullName evidence="2">Uncharacterized protein</fullName>
    </submittedName>
</protein>
<dbReference type="AlphaFoldDB" id="A0A2M8DS02"/>
<evidence type="ECO:0000313" key="3">
    <source>
        <dbReference type="Proteomes" id="UP000230136"/>
    </source>
</evidence>
<keyword evidence="1" id="KW-0472">Membrane</keyword>
<dbReference type="EMBL" id="PFSY01000048">
    <property type="protein sequence ID" value="PJC02139.1"/>
    <property type="molecule type" value="Genomic_DNA"/>
</dbReference>